<dbReference type="Proteomes" id="UP000516437">
    <property type="component" value="Chromosome 6"/>
</dbReference>
<dbReference type="AlphaFoldDB" id="A0A6A1VHF1"/>
<dbReference type="SMART" id="SM00353">
    <property type="entry name" value="HLH"/>
    <property type="match status" value="1"/>
</dbReference>
<keyword evidence="9" id="KW-1185">Reference proteome</keyword>
<feature type="domain" description="BHLH" evidence="7">
    <location>
        <begin position="239"/>
        <end position="288"/>
    </location>
</feature>
<dbReference type="InterPro" id="IPR045843">
    <property type="entry name" value="IND-like"/>
</dbReference>
<dbReference type="PANTHER" id="PTHR45914">
    <property type="entry name" value="TRANSCRIPTION FACTOR HEC3-RELATED"/>
    <property type="match status" value="1"/>
</dbReference>
<dbReference type="GO" id="GO:0003700">
    <property type="term" value="F:DNA-binding transcription factor activity"/>
    <property type="evidence" value="ECO:0007669"/>
    <property type="project" value="InterPro"/>
</dbReference>
<feature type="compositionally biased region" description="Low complexity" evidence="6">
    <location>
        <begin position="236"/>
        <end position="245"/>
    </location>
</feature>
<dbReference type="InterPro" id="IPR011598">
    <property type="entry name" value="bHLH_dom"/>
</dbReference>
<dbReference type="SUPFAM" id="SSF47459">
    <property type="entry name" value="HLH, helix-loop-helix DNA-binding domain"/>
    <property type="match status" value="1"/>
</dbReference>
<feature type="region of interest" description="Disordered" evidence="6">
    <location>
        <begin position="226"/>
        <end position="251"/>
    </location>
</feature>
<reference evidence="8 9" key="1">
    <citation type="journal article" date="2019" name="Plant Biotechnol. J.">
        <title>The red bayberry genome and genetic basis of sex determination.</title>
        <authorList>
            <person name="Jia H.M."/>
            <person name="Jia H.J."/>
            <person name="Cai Q.L."/>
            <person name="Wang Y."/>
            <person name="Zhao H.B."/>
            <person name="Yang W.F."/>
            <person name="Wang G.Y."/>
            <person name="Li Y.H."/>
            <person name="Zhan D.L."/>
            <person name="Shen Y.T."/>
            <person name="Niu Q.F."/>
            <person name="Chang L."/>
            <person name="Qiu J."/>
            <person name="Zhao L."/>
            <person name="Xie H.B."/>
            <person name="Fu W.Y."/>
            <person name="Jin J."/>
            <person name="Li X.W."/>
            <person name="Jiao Y."/>
            <person name="Zhou C.C."/>
            <person name="Tu T."/>
            <person name="Chai C.Y."/>
            <person name="Gao J.L."/>
            <person name="Fan L.J."/>
            <person name="van de Weg E."/>
            <person name="Wang J.Y."/>
            <person name="Gao Z.S."/>
        </authorList>
    </citation>
    <scope>NUCLEOTIDE SEQUENCE [LARGE SCALE GENOMIC DNA]</scope>
    <source>
        <tissue evidence="8">Leaves</tissue>
    </source>
</reference>
<gene>
    <name evidence="8" type="ORF">CJ030_MR6G021523</name>
</gene>
<dbReference type="Gene3D" id="4.10.280.10">
    <property type="entry name" value="Helix-loop-helix DNA-binding domain"/>
    <property type="match status" value="1"/>
</dbReference>
<dbReference type="GO" id="GO:0005634">
    <property type="term" value="C:nucleus"/>
    <property type="evidence" value="ECO:0007669"/>
    <property type="project" value="UniProtKB-SubCell"/>
</dbReference>
<evidence type="ECO:0000256" key="4">
    <source>
        <dbReference type="ARBA" id="ARBA00023163"/>
    </source>
</evidence>
<keyword evidence="4" id="KW-0804">Transcription</keyword>
<dbReference type="EMBL" id="RXIC02000024">
    <property type="protein sequence ID" value="KAB1211287.1"/>
    <property type="molecule type" value="Genomic_DNA"/>
</dbReference>
<evidence type="ECO:0000256" key="5">
    <source>
        <dbReference type="ARBA" id="ARBA00023242"/>
    </source>
</evidence>
<evidence type="ECO:0000256" key="6">
    <source>
        <dbReference type="SAM" id="MobiDB-lite"/>
    </source>
</evidence>
<dbReference type="OrthoDB" id="687495at2759"/>
<keyword evidence="3" id="KW-0238">DNA-binding</keyword>
<dbReference type="FunFam" id="4.10.280.10:FF:000046">
    <property type="entry name" value="Transcription factor bHLH83"/>
    <property type="match status" value="1"/>
</dbReference>
<evidence type="ECO:0000313" key="8">
    <source>
        <dbReference type="EMBL" id="KAB1211287.1"/>
    </source>
</evidence>
<dbReference type="CDD" id="cd11454">
    <property type="entry name" value="bHLH_AtIND_like"/>
    <property type="match status" value="1"/>
</dbReference>
<evidence type="ECO:0000256" key="2">
    <source>
        <dbReference type="ARBA" id="ARBA00023015"/>
    </source>
</evidence>
<comment type="subcellular location">
    <subcellularLocation>
        <location evidence="1">Nucleus</location>
    </subcellularLocation>
</comment>
<dbReference type="PANTHER" id="PTHR45914:SF59">
    <property type="entry name" value="TRANSCRIPTION FACTOR BHLH83-LIKE"/>
    <property type="match status" value="1"/>
</dbReference>
<dbReference type="InterPro" id="IPR036638">
    <property type="entry name" value="HLH_DNA-bd_sf"/>
</dbReference>
<keyword evidence="5" id="KW-0539">Nucleus</keyword>
<sequence>MALAKDQMPHDSCIGMVQVPAGLSSPGPYTADGYNKTVLEEEACSESGLVKNIAMSHSSPLFGPSSMNSNAFVFTPTSYQSGEAPSLIDFKSGYGNFMHACDSLLSFEQSERASLNSSLKANNHKDEYSRWAGNCSHNYRRNQIGPKCSSDQRLLEEFNSLQTASNYSSITNTSTKDDDHGDGAYGWLYSEATVVADSIQESGTHETSVHKRAHMGESTQVLKKQCTNASKKPKPKSSSPKDPQSIAAKNRRERISERLKILQELVPNGSKVDLVTMLEKAISYVKFLQLQVKVLATDEFWPVQGGKAPDISQVKEAIDAILSSQRDRNSRSK</sequence>
<evidence type="ECO:0000259" key="7">
    <source>
        <dbReference type="PROSITE" id="PS50888"/>
    </source>
</evidence>
<keyword evidence="2" id="KW-0805">Transcription regulation</keyword>
<organism evidence="8 9">
    <name type="scientific">Morella rubra</name>
    <name type="common">Chinese bayberry</name>
    <dbReference type="NCBI Taxonomy" id="262757"/>
    <lineage>
        <taxon>Eukaryota</taxon>
        <taxon>Viridiplantae</taxon>
        <taxon>Streptophyta</taxon>
        <taxon>Embryophyta</taxon>
        <taxon>Tracheophyta</taxon>
        <taxon>Spermatophyta</taxon>
        <taxon>Magnoliopsida</taxon>
        <taxon>eudicotyledons</taxon>
        <taxon>Gunneridae</taxon>
        <taxon>Pentapetalae</taxon>
        <taxon>rosids</taxon>
        <taxon>fabids</taxon>
        <taxon>Fagales</taxon>
        <taxon>Myricaceae</taxon>
        <taxon>Morella</taxon>
    </lineage>
</organism>
<dbReference type="GO" id="GO:0046983">
    <property type="term" value="F:protein dimerization activity"/>
    <property type="evidence" value="ECO:0007669"/>
    <property type="project" value="InterPro"/>
</dbReference>
<dbReference type="PROSITE" id="PS50888">
    <property type="entry name" value="BHLH"/>
    <property type="match status" value="1"/>
</dbReference>
<dbReference type="GO" id="GO:0048766">
    <property type="term" value="P:root hair initiation"/>
    <property type="evidence" value="ECO:0007669"/>
    <property type="project" value="UniProtKB-ARBA"/>
</dbReference>
<dbReference type="GO" id="GO:0003677">
    <property type="term" value="F:DNA binding"/>
    <property type="evidence" value="ECO:0007669"/>
    <property type="project" value="UniProtKB-KW"/>
</dbReference>
<accession>A0A6A1VHF1</accession>
<feature type="region of interest" description="Disordered" evidence="6">
    <location>
        <begin position="201"/>
        <end position="220"/>
    </location>
</feature>
<comment type="caution">
    <text evidence="8">The sequence shown here is derived from an EMBL/GenBank/DDBJ whole genome shotgun (WGS) entry which is preliminary data.</text>
</comment>
<evidence type="ECO:0000313" key="9">
    <source>
        <dbReference type="Proteomes" id="UP000516437"/>
    </source>
</evidence>
<evidence type="ECO:0000256" key="1">
    <source>
        <dbReference type="ARBA" id="ARBA00004123"/>
    </source>
</evidence>
<evidence type="ECO:0000256" key="3">
    <source>
        <dbReference type="ARBA" id="ARBA00023125"/>
    </source>
</evidence>
<name>A0A6A1VHF1_9ROSI</name>
<proteinExistence type="predicted"/>
<dbReference type="Pfam" id="PF00010">
    <property type="entry name" value="HLH"/>
    <property type="match status" value="1"/>
</dbReference>
<protein>
    <recommendedName>
        <fullName evidence="7">BHLH domain-containing protein</fullName>
    </recommendedName>
</protein>